<dbReference type="RefSeq" id="WP_129402536.1">
    <property type="nucleotide sequence ID" value="NZ_SBKP01000001.1"/>
</dbReference>
<dbReference type="PROSITE" id="PS51257">
    <property type="entry name" value="PROKAR_LIPOPROTEIN"/>
    <property type="match status" value="1"/>
</dbReference>
<comment type="caution">
    <text evidence="2">The sequence shown here is derived from an EMBL/GenBank/DDBJ whole genome shotgun (WGS) entry which is preliminary data.</text>
</comment>
<proteinExistence type="predicted"/>
<dbReference type="Proteomes" id="UP000290958">
    <property type="component" value="Unassembled WGS sequence"/>
</dbReference>
<evidence type="ECO:0000313" key="3">
    <source>
        <dbReference type="Proteomes" id="UP000290958"/>
    </source>
</evidence>
<feature type="signal peptide" evidence="1">
    <location>
        <begin position="1"/>
        <end position="25"/>
    </location>
</feature>
<dbReference type="EMBL" id="SBKP01000001">
    <property type="protein sequence ID" value="RXR30751.1"/>
    <property type="molecule type" value="Genomic_DNA"/>
</dbReference>
<accession>A0A4Q1KLD6</accession>
<reference evidence="3" key="1">
    <citation type="submission" date="2019-01" db="EMBL/GenBank/DDBJ databases">
        <title>Cytophagaceae bacterium strain CAR-16.</title>
        <authorList>
            <person name="Chen W.-M."/>
        </authorList>
    </citation>
    <scope>NUCLEOTIDE SEQUENCE [LARGE SCALE GENOMIC DNA]</scope>
    <source>
        <strain evidence="3">CHR27</strain>
    </source>
</reference>
<evidence type="ECO:0000313" key="2">
    <source>
        <dbReference type="EMBL" id="RXR30751.1"/>
    </source>
</evidence>
<evidence type="ECO:0008006" key="4">
    <source>
        <dbReference type="Google" id="ProtNLM"/>
    </source>
</evidence>
<evidence type="ECO:0000256" key="1">
    <source>
        <dbReference type="SAM" id="SignalP"/>
    </source>
</evidence>
<sequence>MLRFRRSALHSLCLVLTANSITACAPVPGPVTLPPSGPRHQFIAEAATGFVIRVDEADASATAAPSSPPVTLGSTVSFDRDALISNHPKEAPHGESR</sequence>
<keyword evidence="1" id="KW-0732">Signal</keyword>
<organism evidence="2 3">
    <name type="scientific">Sphingobium fluviale</name>
    <dbReference type="NCBI Taxonomy" id="2506423"/>
    <lineage>
        <taxon>Bacteria</taxon>
        <taxon>Pseudomonadati</taxon>
        <taxon>Pseudomonadota</taxon>
        <taxon>Alphaproteobacteria</taxon>
        <taxon>Sphingomonadales</taxon>
        <taxon>Sphingomonadaceae</taxon>
        <taxon>Sphingobium</taxon>
    </lineage>
</organism>
<gene>
    <name evidence="2" type="ORF">EQG66_00105</name>
</gene>
<protein>
    <recommendedName>
        <fullName evidence="4">Secreted protein</fullName>
    </recommendedName>
</protein>
<keyword evidence="3" id="KW-1185">Reference proteome</keyword>
<feature type="chain" id="PRO_5020674692" description="Secreted protein" evidence="1">
    <location>
        <begin position="26"/>
        <end position="97"/>
    </location>
</feature>
<dbReference type="AlphaFoldDB" id="A0A4Q1KLD6"/>
<name>A0A4Q1KLD6_9SPHN</name>